<evidence type="ECO:0000256" key="1">
    <source>
        <dbReference type="ARBA" id="ARBA00022737"/>
    </source>
</evidence>
<protein>
    <submittedName>
        <fullName evidence="5">RHS repeat protein</fullName>
    </submittedName>
</protein>
<dbReference type="PANTHER" id="PTHR32305:SF15">
    <property type="entry name" value="PROTEIN RHSA-RELATED"/>
    <property type="match status" value="1"/>
</dbReference>
<dbReference type="NCBIfam" id="TIGR03696">
    <property type="entry name" value="Rhs_assc_core"/>
    <property type="match status" value="1"/>
</dbReference>
<keyword evidence="1" id="KW-0677">Repeat</keyword>
<dbReference type="EMBL" id="CP035492">
    <property type="protein sequence ID" value="QAY65238.1"/>
    <property type="molecule type" value="Genomic_DNA"/>
</dbReference>
<dbReference type="InterPro" id="IPR050708">
    <property type="entry name" value="T6SS_VgrG/RHS"/>
</dbReference>
<dbReference type="Proteomes" id="UP000293568">
    <property type="component" value="Chromosome"/>
</dbReference>
<dbReference type="GO" id="GO:0004540">
    <property type="term" value="F:RNA nuclease activity"/>
    <property type="evidence" value="ECO:0007669"/>
    <property type="project" value="InterPro"/>
</dbReference>
<dbReference type="Gene3D" id="2.180.10.10">
    <property type="entry name" value="RHS repeat-associated core"/>
    <property type="match status" value="2"/>
</dbReference>
<dbReference type="InterPro" id="IPR006530">
    <property type="entry name" value="YD"/>
</dbReference>
<dbReference type="InterPro" id="IPR021964">
    <property type="entry name" value="Colicin_E5_C"/>
</dbReference>
<dbReference type="InterPro" id="IPR038233">
    <property type="entry name" value="Colicin_D/E5_nuclease"/>
</dbReference>
<gene>
    <name evidence="5" type="ORF">ET464_01415</name>
</gene>
<keyword evidence="6" id="KW-1185">Reference proteome</keyword>
<dbReference type="InterPro" id="IPR056823">
    <property type="entry name" value="TEN-like_YD-shell"/>
</dbReference>
<dbReference type="PANTHER" id="PTHR32305">
    <property type="match status" value="1"/>
</dbReference>
<reference evidence="5 6" key="1">
    <citation type="submission" date="2019-01" db="EMBL/GenBank/DDBJ databases">
        <title>Genome sequencing of strain FW100M-2.</title>
        <authorList>
            <person name="Heo J."/>
            <person name="Kim S.-J."/>
            <person name="Kim J.-S."/>
            <person name="Hong S.-B."/>
            <person name="Kwon S.-W."/>
        </authorList>
    </citation>
    <scope>NUCLEOTIDE SEQUENCE [LARGE SCALE GENOMIC DNA]</scope>
    <source>
        <strain evidence="5 6">FW100M-2</strain>
    </source>
</reference>
<organism evidence="5 6">
    <name type="scientific">Paenibacillus protaetiae</name>
    <dbReference type="NCBI Taxonomy" id="2509456"/>
    <lineage>
        <taxon>Bacteria</taxon>
        <taxon>Bacillati</taxon>
        <taxon>Bacillota</taxon>
        <taxon>Bacilli</taxon>
        <taxon>Bacillales</taxon>
        <taxon>Paenibacillaceae</taxon>
        <taxon>Paenibacillus</taxon>
    </lineage>
</organism>
<dbReference type="InterPro" id="IPR031325">
    <property type="entry name" value="RHS_repeat"/>
</dbReference>
<evidence type="ECO:0000259" key="3">
    <source>
        <dbReference type="Pfam" id="PF12106"/>
    </source>
</evidence>
<dbReference type="Pfam" id="PF05593">
    <property type="entry name" value="RHS_repeat"/>
    <property type="match status" value="1"/>
</dbReference>
<dbReference type="KEGG" id="pprt:ET464_01415"/>
<dbReference type="SUPFAM" id="SSF102824">
    <property type="entry name" value="Colicin D/E5 nuclease domain"/>
    <property type="match status" value="1"/>
</dbReference>
<proteinExistence type="predicted"/>
<dbReference type="InterPro" id="IPR022385">
    <property type="entry name" value="Rhs_assc_core"/>
</dbReference>
<evidence type="ECO:0000313" key="6">
    <source>
        <dbReference type="Proteomes" id="UP000293568"/>
    </source>
</evidence>
<feature type="region of interest" description="Disordered" evidence="2">
    <location>
        <begin position="1671"/>
        <end position="1710"/>
    </location>
</feature>
<feature type="domain" description="Colicin E5 ribonuclease" evidence="3">
    <location>
        <begin position="1730"/>
        <end position="1799"/>
    </location>
</feature>
<accession>A0A4P6F4C3</accession>
<dbReference type="InterPro" id="IPR038234">
    <property type="entry name" value="Colicin_E5_C_sf"/>
</dbReference>
<name>A0A4P6F4C3_9BACL</name>
<evidence type="ECO:0000259" key="4">
    <source>
        <dbReference type="Pfam" id="PF25023"/>
    </source>
</evidence>
<dbReference type="OrthoDB" id="41445at2"/>
<feature type="domain" description="Teneurin-like YD-shell" evidence="4">
    <location>
        <begin position="1405"/>
        <end position="1648"/>
    </location>
</feature>
<dbReference type="Gene3D" id="3.30.2310.30">
    <property type="match status" value="1"/>
</dbReference>
<dbReference type="RefSeq" id="WP_129437608.1">
    <property type="nucleotide sequence ID" value="NZ_CP035492.1"/>
</dbReference>
<evidence type="ECO:0000313" key="5">
    <source>
        <dbReference type="EMBL" id="QAY65238.1"/>
    </source>
</evidence>
<feature type="compositionally biased region" description="Polar residues" evidence="2">
    <location>
        <begin position="838"/>
        <end position="849"/>
    </location>
</feature>
<feature type="compositionally biased region" description="Gly residues" evidence="2">
    <location>
        <begin position="1671"/>
        <end position="1690"/>
    </location>
</feature>
<feature type="compositionally biased region" description="Low complexity" evidence="2">
    <location>
        <begin position="1691"/>
        <end position="1710"/>
    </location>
</feature>
<evidence type="ECO:0000256" key="2">
    <source>
        <dbReference type="SAM" id="MobiDB-lite"/>
    </source>
</evidence>
<feature type="domain" description="Teneurin-like YD-shell" evidence="4">
    <location>
        <begin position="1115"/>
        <end position="1307"/>
    </location>
</feature>
<dbReference type="Pfam" id="PF25023">
    <property type="entry name" value="TEN_YD-shell"/>
    <property type="match status" value="2"/>
</dbReference>
<dbReference type="NCBIfam" id="TIGR01643">
    <property type="entry name" value="YD_repeat_2x"/>
    <property type="match status" value="3"/>
</dbReference>
<sequence length="1802" mass="202063">MRISKIINQIIIVALLTTILTGYDYNYASAEGSIHDATTDESTIITEEQNNEKADVESTNTQYWEIFTNEQVEIIRNQFSTEMKQIATYYYPILTRLLTTKQSIEMLEWSTKDVMARVEKLDSAQYQLLEETTPAVVHDYESTRDPESFTSTVAEMIEGNHSLSPSNEVEANTFSASALVATASTVNDNDFVFTEKNAETNYKTNTNDVVDPVLKTSTQRDVDIYLQGRNGLDVSIERSYNSLYSKILVPGARLGTKSTACSNDRAASQYGYFSSDVGFDCVGNVSSQEVISDNLNFIATGWQLNIPTLEIGKVNGIGVEATINKVVYNRTGGEGQDSFTFTLDDGSSYQFRGSATKPYGYPYANVKYHTEGSGSSLIYYLVIDDFITYKFNKDGMILSKQNAYGDTLTYSVSNTQIKITDTVGRIITILKENNRITRVKVTDAQNHLLQDIGYNVTSTTEQKLIFRNYKTSTNEIIADKAWATYYVLNTVVDNKNNKQLKKYTYYDITSKTKASYNFEDDYMYDLDDKRKPILNAAGGKNMESQWMLDQDFDTYAEISYLLLKEVTNDTGVSIYYAYDSYDDSWATNNDLNIREFVRGTTNLYLDSYILTYVGYHEVSTVQFKYTAANGEEKLLTHYYNGYGAGPNKEAWPRSKTTSSNEIIKFRLADSKRKGDRIKTELAIDYPDASPDGGYVGQYQSTYYNVNNYGKYLITLEENYSMDNNEGSNFQEGTNNYIYAPWQTTSYYYTGDQTKPTYVFTADDHANGDNSKPDAVRQFIEDTTSSPVPENLSHYVTLTEYTYDSYGTVSKVQDTLGNTTETIYAGPYHQASYSKQTTTDGVTSETTNEFNTDNTLNQQTTTHTYRDPESNAIKTDTVVNQYLAYNSYRQPVQVKQSSSGDQYLTNSSDLITNYVYDPKGQHITQETTKTKLGLGQGATDLPLNYAYDAYDRLIEQTYPDGNKVDYTYDFKNRMLTETYTPSSANSGAPLTTSYSYDDVNRKTTQTSPSGEKTITYYTGYGDIEKQTKVNGDIERTILVNEMDSTGTLLLNSLPYGDVSQKTSQSYGTSGVQTVTNALGQKTNYYYLNAVYQSDISSSYLQNTIRVVGPDGKETVTYYDRAGRAVKVVEKSATDLRTTTNSYTPSGQLSEQQVEAQGKTQITKYKYDGVGNLIYVEDAQGQKYRYTYNSLGEIVSVSINDEVQYTKSYNEIGWLLSKTNASNNQETYAYTVNGLVNTYTDKSNQTSTYTYTPYHEVKQESVANAAGQALLWVTYAYDPLTRQVTRITTDQNENIAYQYDEWGRLKQQTVAGRNYTFGYDDSDRITSLLYPDQKAVSYSYDGLSRLKSVQYTGMGTVNYTYETSNNANTYTISYPNGSNQIKTTDAFGQLDSQVQNDRGGTEVWKENFSYDGFGNIVGIDRNNASYTYAYDKLNRITEEKAPDSIHQYSYDERSNRSLMAVVDPESLKLANTEYSYNAKNQLISVEKEGETSNYTYYGDGLRASKTVDSDKTRYVYASGHVIEELDASGNVKARNIWGSELLYREDNTTSKSGYYYYNGHGDVTSIKSANGTLLNAYNYDMWGNILSSSEIMSNPFKYTGEVYDEESRLYYLRARYYDPSVGRFINEDTYEGQIDNPLSLNLYTYVSNNPLKYTDPSGNLPCEADGEPCIEGSGGNGFGGRGGGGAARGSGSGVKTSGTSSGSSTQGAGEGAAKLTGKDITFSDKFSKPAYKNQVADRGWTNESIADARNNPVKTGTSKNPYTGNDVTLYYVDDVHYVAVDKGTGKVIQVADLNKADWKMDLTK</sequence>
<dbReference type="Pfam" id="PF12106">
    <property type="entry name" value="Colicin_E5"/>
    <property type="match status" value="1"/>
</dbReference>
<feature type="region of interest" description="Disordered" evidence="2">
    <location>
        <begin position="838"/>
        <end position="865"/>
    </location>
</feature>
<feature type="compositionally biased region" description="Low complexity" evidence="2">
    <location>
        <begin position="850"/>
        <end position="862"/>
    </location>
</feature>